<accession>I3CDT0</accession>
<dbReference type="RefSeq" id="WP_002684024.1">
    <property type="nucleotide sequence ID" value="NZ_JH600070.1"/>
</dbReference>
<dbReference type="OrthoDB" id="5917215at2"/>
<dbReference type="SUPFAM" id="SSF111479">
    <property type="entry name" value="Fzo-like conserved region"/>
    <property type="match status" value="1"/>
</dbReference>
<dbReference type="Pfam" id="PF10973">
    <property type="entry name" value="DUF2799"/>
    <property type="match status" value="1"/>
</dbReference>
<dbReference type="Proteomes" id="UP000005744">
    <property type="component" value="Unassembled WGS sequence"/>
</dbReference>
<evidence type="ECO:0000313" key="4">
    <source>
        <dbReference type="Proteomes" id="UP000005744"/>
    </source>
</evidence>
<reference evidence="3 4" key="1">
    <citation type="submission" date="2011-11" db="EMBL/GenBank/DDBJ databases">
        <title>Improved High-Quality Draft sequence of Beggiatoa alba B18lD.</title>
        <authorList>
            <consortium name="US DOE Joint Genome Institute"/>
            <person name="Lucas S."/>
            <person name="Han J."/>
            <person name="Lapidus A."/>
            <person name="Cheng J.-F."/>
            <person name="Goodwin L."/>
            <person name="Pitluck S."/>
            <person name="Peters L."/>
            <person name="Mikhailova N."/>
            <person name="Held B."/>
            <person name="Detter J.C."/>
            <person name="Han C."/>
            <person name="Tapia R."/>
            <person name="Land M."/>
            <person name="Hauser L."/>
            <person name="Kyrpides N."/>
            <person name="Ivanova N."/>
            <person name="Pagani I."/>
            <person name="Samuel K."/>
            <person name="Teske A."/>
            <person name="Mueller J."/>
            <person name="Woyke T."/>
        </authorList>
    </citation>
    <scope>NUCLEOTIDE SEQUENCE [LARGE SCALE GENOMIC DNA]</scope>
    <source>
        <strain evidence="3 4">B18LD</strain>
    </source>
</reference>
<dbReference type="STRING" id="395493.BegalDRAFT_0865"/>
<dbReference type="HOGENOM" id="CLU_097525_1_0_6"/>
<keyword evidence="2" id="KW-0732">Signal</keyword>
<evidence type="ECO:0000313" key="3">
    <source>
        <dbReference type="EMBL" id="EIJ41773.1"/>
    </source>
</evidence>
<keyword evidence="1" id="KW-0175">Coiled coil</keyword>
<keyword evidence="4" id="KW-1185">Reference proteome</keyword>
<sequence>MFFKKTLFMMSWVVLWQLSGCASLSQEECQQGDWRNIGYNDGAQGYQAERFSEHQKACSEYKIRPDFSLYKQGHDNGIVSYCRPNNGYDVGQRLNSYEGVCPSHLENAFLEAYLDGLAATYRSNQTTLNSKNSEYRRLTALLSASREEKIRRNIQEQLKTLNNEIEQLESKQETATNLRNRAESALR</sequence>
<protein>
    <recommendedName>
        <fullName evidence="5">DUF2799 domain-containing protein</fullName>
    </recommendedName>
</protein>
<dbReference type="InterPro" id="IPR021242">
    <property type="entry name" value="DUF2799"/>
</dbReference>
<evidence type="ECO:0000256" key="1">
    <source>
        <dbReference type="SAM" id="Coils"/>
    </source>
</evidence>
<name>I3CDT0_9GAMM</name>
<feature type="coiled-coil region" evidence="1">
    <location>
        <begin position="144"/>
        <end position="185"/>
    </location>
</feature>
<proteinExistence type="predicted"/>
<feature type="signal peptide" evidence="2">
    <location>
        <begin position="1"/>
        <end position="25"/>
    </location>
</feature>
<gene>
    <name evidence="3" type="ORF">BegalDRAFT_0865</name>
</gene>
<evidence type="ECO:0008006" key="5">
    <source>
        <dbReference type="Google" id="ProtNLM"/>
    </source>
</evidence>
<dbReference type="EMBL" id="JH600070">
    <property type="protein sequence ID" value="EIJ41773.1"/>
    <property type="molecule type" value="Genomic_DNA"/>
</dbReference>
<feature type="chain" id="PRO_5003668673" description="DUF2799 domain-containing protein" evidence="2">
    <location>
        <begin position="26"/>
        <end position="187"/>
    </location>
</feature>
<dbReference type="AlphaFoldDB" id="I3CDT0"/>
<dbReference type="eggNOG" id="ENOG5032YRS">
    <property type="taxonomic scope" value="Bacteria"/>
</dbReference>
<organism evidence="3 4">
    <name type="scientific">Beggiatoa alba B18LD</name>
    <dbReference type="NCBI Taxonomy" id="395493"/>
    <lineage>
        <taxon>Bacteria</taxon>
        <taxon>Pseudomonadati</taxon>
        <taxon>Pseudomonadota</taxon>
        <taxon>Gammaproteobacteria</taxon>
        <taxon>Thiotrichales</taxon>
        <taxon>Thiotrichaceae</taxon>
        <taxon>Beggiatoa</taxon>
    </lineage>
</organism>
<evidence type="ECO:0000256" key="2">
    <source>
        <dbReference type="SAM" id="SignalP"/>
    </source>
</evidence>